<proteinExistence type="predicted"/>
<evidence type="ECO:0000313" key="1">
    <source>
        <dbReference type="EMBL" id="ONN41150.1"/>
    </source>
</evidence>
<dbReference type="EMBL" id="MSTR01000016">
    <property type="protein sequence ID" value="ONN41150.1"/>
    <property type="molecule type" value="Genomic_DNA"/>
</dbReference>
<reference evidence="1 2" key="1">
    <citation type="submission" date="2016-12" db="EMBL/GenBank/DDBJ databases">
        <authorList>
            <person name="Song W.-J."/>
            <person name="Kurnit D.M."/>
        </authorList>
    </citation>
    <scope>NUCLEOTIDE SEQUENCE [LARGE SCALE GENOMIC DNA]</scope>
    <source>
        <strain evidence="1 2">CGB1038-1_S1</strain>
    </source>
</reference>
<gene>
    <name evidence="1" type="ORF">BTN92_13860</name>
</gene>
<dbReference type="AlphaFoldDB" id="A0A1V2UDF2"/>
<comment type="caution">
    <text evidence="1">The sequence shown here is derived from an EMBL/GenBank/DDBJ whole genome shotgun (WGS) entry which is preliminary data.</text>
</comment>
<protein>
    <submittedName>
        <fullName evidence="1">Uncharacterized protein</fullName>
    </submittedName>
</protein>
<accession>A0A1V2UDF2</accession>
<sequence length="94" mass="11376">MRTREGNYQQYLDNYFVKELDETIKFVLINESKSDISKTRSKKYLQEKIQHMSKNTKLYSTKAMYKDLIKIIDKQLEVLKFNPIVYKKLISEIF</sequence>
<organism evidence="1 2">
    <name type="scientific">Enterococcus mundtii</name>
    <dbReference type="NCBI Taxonomy" id="53346"/>
    <lineage>
        <taxon>Bacteria</taxon>
        <taxon>Bacillati</taxon>
        <taxon>Bacillota</taxon>
        <taxon>Bacilli</taxon>
        <taxon>Lactobacillales</taxon>
        <taxon>Enterococcaceae</taxon>
        <taxon>Enterococcus</taxon>
    </lineage>
</organism>
<name>A0A1V2UDF2_ENTMU</name>
<dbReference type="Proteomes" id="UP000189299">
    <property type="component" value="Unassembled WGS sequence"/>
</dbReference>
<evidence type="ECO:0000313" key="2">
    <source>
        <dbReference type="Proteomes" id="UP000189299"/>
    </source>
</evidence>